<dbReference type="Proteomes" id="UP000789920">
    <property type="component" value="Unassembled WGS sequence"/>
</dbReference>
<evidence type="ECO:0000313" key="2">
    <source>
        <dbReference type="Proteomes" id="UP000789920"/>
    </source>
</evidence>
<feature type="non-terminal residue" evidence="1">
    <location>
        <position position="166"/>
    </location>
</feature>
<protein>
    <submittedName>
        <fullName evidence="1">28778_t:CDS:1</fullName>
    </submittedName>
</protein>
<proteinExistence type="predicted"/>
<name>A0ACA9QJJ0_9GLOM</name>
<evidence type="ECO:0000313" key="1">
    <source>
        <dbReference type="EMBL" id="CAG8755587.1"/>
    </source>
</evidence>
<reference evidence="1" key="1">
    <citation type="submission" date="2021-06" db="EMBL/GenBank/DDBJ databases">
        <authorList>
            <person name="Kallberg Y."/>
            <person name="Tangrot J."/>
            <person name="Rosling A."/>
        </authorList>
    </citation>
    <scope>NUCLEOTIDE SEQUENCE</scope>
    <source>
        <strain evidence="1">MA461A</strain>
    </source>
</reference>
<accession>A0ACA9QJJ0</accession>
<keyword evidence="2" id="KW-1185">Reference proteome</keyword>
<dbReference type="EMBL" id="CAJVQC010034086">
    <property type="protein sequence ID" value="CAG8755587.1"/>
    <property type="molecule type" value="Genomic_DNA"/>
</dbReference>
<sequence>MTTNNLTEHMHKMVEARRSGTQTVVSFIERLYGIKILRDSLVQNELGETLFNTGLVTYWNMHTIEHKQFPHKKPIDENVESTKVAELTKKIDAMITKLVNCNDINIPANYYLVNMLSGECTCYDYIWRSSYHDICKHVYAARLYIELLHKRLQVQDVKQSLVKHFK</sequence>
<organism evidence="1 2">
    <name type="scientific">Racocetra persica</name>
    <dbReference type="NCBI Taxonomy" id="160502"/>
    <lineage>
        <taxon>Eukaryota</taxon>
        <taxon>Fungi</taxon>
        <taxon>Fungi incertae sedis</taxon>
        <taxon>Mucoromycota</taxon>
        <taxon>Glomeromycotina</taxon>
        <taxon>Glomeromycetes</taxon>
        <taxon>Diversisporales</taxon>
        <taxon>Gigasporaceae</taxon>
        <taxon>Racocetra</taxon>
    </lineage>
</organism>
<comment type="caution">
    <text evidence="1">The sequence shown here is derived from an EMBL/GenBank/DDBJ whole genome shotgun (WGS) entry which is preliminary data.</text>
</comment>
<gene>
    <name evidence="1" type="ORF">RPERSI_LOCUS14641</name>
</gene>